<dbReference type="Pfam" id="PF13359">
    <property type="entry name" value="DDE_Tnp_4"/>
    <property type="match status" value="1"/>
</dbReference>
<accession>A0A9W2ZJZ5</accession>
<feature type="compositionally biased region" description="Polar residues" evidence="7">
    <location>
        <begin position="119"/>
        <end position="145"/>
    </location>
</feature>
<keyword evidence="3 6" id="KW-0863">Zinc-finger</keyword>
<dbReference type="GO" id="GO:0008270">
    <property type="term" value="F:zinc ion binding"/>
    <property type="evidence" value="ECO:0007669"/>
    <property type="project" value="UniProtKB-KW"/>
</dbReference>
<keyword evidence="5 6" id="KW-0238">DNA-binding</keyword>
<dbReference type="InterPro" id="IPR006612">
    <property type="entry name" value="THAP_Znf"/>
</dbReference>
<keyword evidence="9" id="KW-1185">Reference proteome</keyword>
<dbReference type="GeneID" id="106053822"/>
<dbReference type="RefSeq" id="XP_055875242.1">
    <property type="nucleotide sequence ID" value="XM_056019267.1"/>
</dbReference>
<evidence type="ECO:0000256" key="2">
    <source>
        <dbReference type="ARBA" id="ARBA00022723"/>
    </source>
</evidence>
<feature type="domain" description="THAP-type" evidence="8">
    <location>
        <begin position="1"/>
        <end position="95"/>
    </location>
</feature>
<evidence type="ECO:0000256" key="3">
    <source>
        <dbReference type="ARBA" id="ARBA00022771"/>
    </source>
</evidence>
<evidence type="ECO:0000256" key="7">
    <source>
        <dbReference type="SAM" id="MobiDB-lite"/>
    </source>
</evidence>
<organism evidence="9 10">
    <name type="scientific">Biomphalaria glabrata</name>
    <name type="common">Bloodfluke planorb</name>
    <name type="synonym">Freshwater snail</name>
    <dbReference type="NCBI Taxonomy" id="6526"/>
    <lineage>
        <taxon>Eukaryota</taxon>
        <taxon>Metazoa</taxon>
        <taxon>Spiralia</taxon>
        <taxon>Lophotrochozoa</taxon>
        <taxon>Mollusca</taxon>
        <taxon>Gastropoda</taxon>
        <taxon>Heterobranchia</taxon>
        <taxon>Euthyneura</taxon>
        <taxon>Panpulmonata</taxon>
        <taxon>Hygrophila</taxon>
        <taxon>Lymnaeoidea</taxon>
        <taxon>Planorbidae</taxon>
        <taxon>Biomphalaria</taxon>
    </lineage>
</organism>
<protein>
    <submittedName>
        <fullName evidence="10">Uncharacterized protein LOC106053822</fullName>
    </submittedName>
</protein>
<dbReference type="InterPro" id="IPR027805">
    <property type="entry name" value="Transposase_HTH_dom"/>
</dbReference>
<evidence type="ECO:0000256" key="6">
    <source>
        <dbReference type="PROSITE-ProRule" id="PRU00309"/>
    </source>
</evidence>
<dbReference type="GO" id="GO:0003677">
    <property type="term" value="F:DNA binding"/>
    <property type="evidence" value="ECO:0007669"/>
    <property type="project" value="UniProtKB-UniRule"/>
</dbReference>
<feature type="region of interest" description="Disordered" evidence="7">
    <location>
        <begin position="102"/>
        <end position="157"/>
    </location>
</feature>
<dbReference type="InterPro" id="IPR027806">
    <property type="entry name" value="HARBI1_dom"/>
</dbReference>
<dbReference type="Pfam" id="PF13613">
    <property type="entry name" value="HTH_Tnp_4"/>
    <property type="match status" value="1"/>
</dbReference>
<evidence type="ECO:0000313" key="9">
    <source>
        <dbReference type="Proteomes" id="UP001165740"/>
    </source>
</evidence>
<evidence type="ECO:0000313" key="10">
    <source>
        <dbReference type="RefSeq" id="XP_055875242.1"/>
    </source>
</evidence>
<dbReference type="OrthoDB" id="7331812at2759"/>
<evidence type="ECO:0000256" key="4">
    <source>
        <dbReference type="ARBA" id="ARBA00022833"/>
    </source>
</evidence>
<dbReference type="OMA" id="CATASMI"/>
<reference evidence="10" key="1">
    <citation type="submission" date="2025-08" db="UniProtKB">
        <authorList>
            <consortium name="RefSeq"/>
        </authorList>
    </citation>
    <scope>IDENTIFICATION</scope>
</reference>
<keyword evidence="2" id="KW-0479">Metal-binding</keyword>
<dbReference type="AlphaFoldDB" id="A0A9W2ZJZ5"/>
<dbReference type="Pfam" id="PF05485">
    <property type="entry name" value="THAP"/>
    <property type="match status" value="1"/>
</dbReference>
<dbReference type="SMART" id="SM00980">
    <property type="entry name" value="THAP"/>
    <property type="match status" value="1"/>
</dbReference>
<feature type="compositionally biased region" description="Basic and acidic residues" evidence="7">
    <location>
        <begin position="146"/>
        <end position="157"/>
    </location>
</feature>
<gene>
    <name evidence="10" type="primary">LOC106053822</name>
</gene>
<evidence type="ECO:0000256" key="5">
    <source>
        <dbReference type="ARBA" id="ARBA00023125"/>
    </source>
</evidence>
<keyword evidence="4" id="KW-0862">Zinc</keyword>
<dbReference type="Proteomes" id="UP001165740">
    <property type="component" value="Chromosome 2"/>
</dbReference>
<dbReference type="PANTHER" id="PTHR23080">
    <property type="entry name" value="THAP DOMAIN PROTEIN"/>
    <property type="match status" value="1"/>
</dbReference>
<name>A0A9W2ZJZ5_BIOGL</name>
<feature type="compositionally biased region" description="Basic and acidic residues" evidence="7">
    <location>
        <begin position="102"/>
        <end position="112"/>
    </location>
</feature>
<comment type="cofactor">
    <cofactor evidence="1">
        <name>a divalent metal cation</name>
        <dbReference type="ChEBI" id="CHEBI:60240"/>
    </cofactor>
</comment>
<proteinExistence type="predicted"/>
<dbReference type="SUPFAM" id="SSF57716">
    <property type="entry name" value="Glucocorticoid receptor-like (DNA-binding domain)"/>
    <property type="match status" value="1"/>
</dbReference>
<evidence type="ECO:0000256" key="1">
    <source>
        <dbReference type="ARBA" id="ARBA00001968"/>
    </source>
</evidence>
<evidence type="ECO:0000259" key="8">
    <source>
        <dbReference type="PROSITE" id="PS50950"/>
    </source>
</evidence>
<sequence length="497" mass="56793">MPCYCCIKGCSNTSINKKGMGFFNIPKVITWQGSSVEEITSKRLLSWLKAINRKGFTPKYVERKRWLKVCGNHFKKGKPAYVQMVNDPDWVPSLHLGYDKKQDESRRYERLQQRKSKKATGTITLPSVQPSSKSGNTTSEEVSNLHTEEQETKSATKDTEKCIQTDLTVNFISVLENEVHTLAQDLIYAKSEIEKYTFDEKYFKINEEKVKYYTGLPTFNLLKNVYVYLEPAITMTSRSCLTKFQQLLIVLFKLKLSLPFRVLADMFKIHPTTASKIFAKVLDVMYVNMSDLIFWPDKESLRKTMPKEFIRTFGRKVTVIIDCFEIFIERPSSVKAQAQTYSSYKHNNTVKYLIGITPQGVVSFLSCGWGGRTSDKHIVENSSFLDYLEFGDLVLADRGFDIAASISLQHAEIKIPAFTKGKQQLTALDVEQTRKLAHLRIHVERVIGNALQKYKILQDTAPIDFLLCKTDGVPTLDKIVRICFCLINVCPSVVPLD</sequence>
<dbReference type="PROSITE" id="PS50950">
    <property type="entry name" value="ZF_THAP"/>
    <property type="match status" value="1"/>
</dbReference>